<dbReference type="EMBL" id="JASBWU010000014">
    <property type="protein sequence ID" value="KAJ9116387.1"/>
    <property type="molecule type" value="Genomic_DNA"/>
</dbReference>
<gene>
    <name evidence="1" type="ORF">QFC22_004828</name>
</gene>
<protein>
    <submittedName>
        <fullName evidence="1">Uncharacterized protein</fullName>
    </submittedName>
</protein>
<dbReference type="Proteomes" id="UP001243375">
    <property type="component" value="Unassembled WGS sequence"/>
</dbReference>
<evidence type="ECO:0000313" key="2">
    <source>
        <dbReference type="Proteomes" id="UP001243375"/>
    </source>
</evidence>
<reference evidence="1" key="1">
    <citation type="submission" date="2023-04" db="EMBL/GenBank/DDBJ databases">
        <title>Draft Genome sequencing of Naganishia species isolated from polar environments using Oxford Nanopore Technology.</title>
        <authorList>
            <person name="Leo P."/>
            <person name="Venkateswaran K."/>
        </authorList>
    </citation>
    <scope>NUCLEOTIDE SEQUENCE</scope>
    <source>
        <strain evidence="1">MNA-CCFEE 5425</strain>
    </source>
</reference>
<proteinExistence type="predicted"/>
<evidence type="ECO:0000313" key="1">
    <source>
        <dbReference type="EMBL" id="KAJ9116387.1"/>
    </source>
</evidence>
<comment type="caution">
    <text evidence="1">The sequence shown here is derived from an EMBL/GenBank/DDBJ whole genome shotgun (WGS) entry which is preliminary data.</text>
</comment>
<sequence length="226" mass="25132">MSEPVDETMRTGSPASRADKAAATITTNDAQNGGDAHEEYDDDEEDEEYEIEDILGHQLQKNGQFQYLVSWVGYGPEHNSWTLEQDFGSTDIINDYWNKKGGRPAPNSASKSKRKSTSGTNSKRQVSHTPSTKKRRLSSSPSATGTKEKNGTTGGDKMTIEDHDEPTLGNVADIHKDSMANYKDLSSWEDHVDRISTVERSANNRLVVYLVMSVVLFSFRNAQRVV</sequence>
<organism evidence="1 2">
    <name type="scientific">Naganishia vaughanmartiniae</name>
    <dbReference type="NCBI Taxonomy" id="1424756"/>
    <lineage>
        <taxon>Eukaryota</taxon>
        <taxon>Fungi</taxon>
        <taxon>Dikarya</taxon>
        <taxon>Basidiomycota</taxon>
        <taxon>Agaricomycotina</taxon>
        <taxon>Tremellomycetes</taxon>
        <taxon>Filobasidiales</taxon>
        <taxon>Filobasidiaceae</taxon>
        <taxon>Naganishia</taxon>
    </lineage>
</organism>
<name>A0ACC2X0U5_9TREE</name>
<accession>A0ACC2X0U5</accession>
<keyword evidence="2" id="KW-1185">Reference proteome</keyword>